<name>A0A553HKN5_9PEZI</name>
<evidence type="ECO:0000313" key="2">
    <source>
        <dbReference type="EMBL" id="TRX88511.1"/>
    </source>
</evidence>
<evidence type="ECO:0000259" key="1">
    <source>
        <dbReference type="Pfam" id="PF25053"/>
    </source>
</evidence>
<dbReference type="OrthoDB" id="443402at2759"/>
<sequence length="487" mass="55243">MFVEARAIYESAPGLISSNRTIKTIARDVKELSPAIALSPVYGAELQNIAKECRLVADDLLAVLEKLKPRDVTPKGTIAIDDAHSLDVIWKRIDTKTFQEISRLMQTQQDAIDEAHARNFEWIFDASPSSHSGMTRSVEWLRSENNGYKGDALELLGTIQRLDCLPDTKVCTSSRPWTQFLDISGGNKQFLMKLEDLTRNDVHRYVFDRLFTNKRRLTDFPEDLETYFQRMIDDIPEVHRFRTALTLRIALAADGPLPLSTYYFIDELLSDPNFSLKIKRRVVTEMEYNAIRRRMTARLDGRCRGLLEAVIVRNLDAPWQNRHVDFLHRTVKDFLSSPGTESVTLSTAPDLFDPYSTLSHAFLAETKLTRGNLMGPVEDFANYAALMKEIDIEPTRIDFAIYNIEAEFKSFVSYNKLRSKDFYKIVRTQGLENSARGDTLCGHLILKEAISLPNNTEVVESVTAPTVQVTAGGQVGDLTTFYLLIGL</sequence>
<dbReference type="EMBL" id="VFLP01000086">
    <property type="protein sequence ID" value="TRX88511.1"/>
    <property type="molecule type" value="Genomic_DNA"/>
</dbReference>
<feature type="domain" description="DUF7791" evidence="1">
    <location>
        <begin position="235"/>
        <end position="369"/>
    </location>
</feature>
<keyword evidence="3" id="KW-1185">Reference proteome</keyword>
<protein>
    <recommendedName>
        <fullName evidence="1">DUF7791 domain-containing protein</fullName>
    </recommendedName>
</protein>
<comment type="caution">
    <text evidence="2">The sequence shown here is derived from an EMBL/GenBank/DDBJ whole genome shotgun (WGS) entry which is preliminary data.</text>
</comment>
<dbReference type="PANTHER" id="PTHR10039:SF5">
    <property type="entry name" value="NACHT DOMAIN-CONTAINING PROTEIN"/>
    <property type="match status" value="1"/>
</dbReference>
<organism evidence="2 3">
    <name type="scientific">Xylaria flabelliformis</name>
    <dbReference type="NCBI Taxonomy" id="2512241"/>
    <lineage>
        <taxon>Eukaryota</taxon>
        <taxon>Fungi</taxon>
        <taxon>Dikarya</taxon>
        <taxon>Ascomycota</taxon>
        <taxon>Pezizomycotina</taxon>
        <taxon>Sordariomycetes</taxon>
        <taxon>Xylariomycetidae</taxon>
        <taxon>Xylariales</taxon>
        <taxon>Xylariaceae</taxon>
        <taxon>Xylaria</taxon>
    </lineage>
</organism>
<dbReference type="AlphaFoldDB" id="A0A553HKN5"/>
<dbReference type="InterPro" id="IPR056693">
    <property type="entry name" value="DUF7791"/>
</dbReference>
<evidence type="ECO:0000313" key="3">
    <source>
        <dbReference type="Proteomes" id="UP000319160"/>
    </source>
</evidence>
<dbReference type="STRING" id="2512241.A0A553HKN5"/>
<gene>
    <name evidence="2" type="ORF">FHL15_010626</name>
</gene>
<reference evidence="3" key="1">
    <citation type="submission" date="2019-06" db="EMBL/GenBank/DDBJ databases">
        <title>Draft genome sequence of the griseofulvin-producing fungus Xylaria cubensis strain G536.</title>
        <authorList>
            <person name="Mead M.E."/>
            <person name="Raja H.A."/>
            <person name="Steenwyk J.L."/>
            <person name="Knowles S.L."/>
            <person name="Oberlies N.H."/>
            <person name="Rokas A."/>
        </authorList>
    </citation>
    <scope>NUCLEOTIDE SEQUENCE [LARGE SCALE GENOMIC DNA]</scope>
    <source>
        <strain evidence="3">G536</strain>
    </source>
</reference>
<dbReference type="Proteomes" id="UP000319160">
    <property type="component" value="Unassembled WGS sequence"/>
</dbReference>
<proteinExistence type="predicted"/>
<dbReference type="Pfam" id="PF25053">
    <property type="entry name" value="DUF7791"/>
    <property type="match status" value="1"/>
</dbReference>
<dbReference type="PANTHER" id="PTHR10039">
    <property type="entry name" value="AMELOGENIN"/>
    <property type="match status" value="1"/>
</dbReference>
<accession>A0A553HKN5</accession>